<dbReference type="AlphaFoldDB" id="A0AAD9D4V7"/>
<proteinExistence type="predicted"/>
<comment type="caution">
    <text evidence="3">The sequence shown here is derived from an EMBL/GenBank/DDBJ whole genome shotgun (WGS) entry which is preliminary data.</text>
</comment>
<evidence type="ECO:0000256" key="2">
    <source>
        <dbReference type="ARBA" id="ARBA00023043"/>
    </source>
</evidence>
<name>A0AAD9D4V7_9STRA</name>
<keyword evidence="2" id="KW-0040">ANK repeat</keyword>
<keyword evidence="1" id="KW-0677">Repeat</keyword>
<dbReference type="Gene3D" id="1.25.40.20">
    <property type="entry name" value="Ankyrin repeat-containing domain"/>
    <property type="match status" value="4"/>
</dbReference>
<dbReference type="PANTHER" id="PTHR24123">
    <property type="entry name" value="ANKYRIN REPEAT-CONTAINING"/>
    <property type="match status" value="1"/>
</dbReference>
<dbReference type="PANTHER" id="PTHR24123:SF141">
    <property type="entry name" value="ANKYRIN 2, ISOFORM U"/>
    <property type="match status" value="1"/>
</dbReference>
<protein>
    <submittedName>
        <fullName evidence="3">Ankyrin repeat domain-containing protein</fullName>
    </submittedName>
</protein>
<dbReference type="Pfam" id="PF00023">
    <property type="entry name" value="Ank"/>
    <property type="match status" value="1"/>
</dbReference>
<dbReference type="InterPro" id="IPR051165">
    <property type="entry name" value="Multifunctional_ANK_Repeat"/>
</dbReference>
<organism evidence="3 4">
    <name type="scientific">Skeletonema marinoi</name>
    <dbReference type="NCBI Taxonomy" id="267567"/>
    <lineage>
        <taxon>Eukaryota</taxon>
        <taxon>Sar</taxon>
        <taxon>Stramenopiles</taxon>
        <taxon>Ochrophyta</taxon>
        <taxon>Bacillariophyta</taxon>
        <taxon>Coscinodiscophyceae</taxon>
        <taxon>Thalassiosirophycidae</taxon>
        <taxon>Thalassiosirales</taxon>
        <taxon>Skeletonemataceae</taxon>
        <taxon>Skeletonema</taxon>
        <taxon>Skeletonema marinoi-dohrnii complex</taxon>
    </lineage>
</organism>
<evidence type="ECO:0000313" key="3">
    <source>
        <dbReference type="EMBL" id="KAK1734141.1"/>
    </source>
</evidence>
<accession>A0AAD9D4V7</accession>
<keyword evidence="4" id="KW-1185">Reference proteome</keyword>
<evidence type="ECO:0000313" key="4">
    <source>
        <dbReference type="Proteomes" id="UP001224775"/>
    </source>
</evidence>
<gene>
    <name evidence="3" type="ORF">QTG54_015144</name>
</gene>
<evidence type="ECO:0000256" key="1">
    <source>
        <dbReference type="ARBA" id="ARBA00022737"/>
    </source>
</evidence>
<reference evidence="3" key="1">
    <citation type="submission" date="2023-06" db="EMBL/GenBank/DDBJ databases">
        <title>Survivors Of The Sea: Transcriptome response of Skeletonema marinoi to long-term dormancy.</title>
        <authorList>
            <person name="Pinder M.I.M."/>
            <person name="Kourtchenko O."/>
            <person name="Robertson E.K."/>
            <person name="Larsson T."/>
            <person name="Maumus F."/>
            <person name="Osuna-Cruz C.M."/>
            <person name="Vancaester E."/>
            <person name="Stenow R."/>
            <person name="Vandepoele K."/>
            <person name="Ploug H."/>
            <person name="Bruchert V."/>
            <person name="Godhe A."/>
            <person name="Topel M."/>
        </authorList>
    </citation>
    <scope>NUCLEOTIDE SEQUENCE</scope>
    <source>
        <strain evidence="3">R05AC</strain>
    </source>
</reference>
<dbReference type="SMART" id="SM00248">
    <property type="entry name" value="ANK"/>
    <property type="match status" value="7"/>
</dbReference>
<dbReference type="Proteomes" id="UP001224775">
    <property type="component" value="Unassembled WGS sequence"/>
</dbReference>
<dbReference type="SUPFAM" id="SSF48403">
    <property type="entry name" value="Ankyrin repeat"/>
    <property type="match status" value="2"/>
</dbReference>
<dbReference type="InterPro" id="IPR002110">
    <property type="entry name" value="Ankyrin_rpt"/>
</dbReference>
<dbReference type="InterPro" id="IPR036770">
    <property type="entry name" value="Ankyrin_rpt-contain_sf"/>
</dbReference>
<dbReference type="EMBL" id="JATAAI010000041">
    <property type="protein sequence ID" value="KAK1734141.1"/>
    <property type="molecule type" value="Genomic_DNA"/>
</dbReference>
<sequence length="529" mass="59131">MSSQYFPAAASIINDNGLITLHVVCNNKNVTRSMVQLLIDAAPNSVRSVDEDGWMPLHHFCSCNKVDGAIEILNLLVENGASSPEYCRVLIEAYPGSERITDPTGNLPLDYACMNNTVATVQYMYELYPDTINHTTTDGHYPVHYAILGMNHRDSPIAAVDIVQFLLGCDPTVKLQKFREVMSLLFCACQGVYNDSNIHAALEMIKVIYDAHPETIEDNTIASHIHEYHQQVQTFINGELVYARQAKDRRQMTTPDHNRQLPLHTALQNNVRLGSIKLLVKGNPSAIRTFDRSGVIPLHVACQHHDSASVVQYLVGLDTTILDAVDKEALPLACHGAKYDTIAMLLEKYGAVSVSKWNAQKKLPIDLLWYSNAVEDRESIEYTESVFRLLKAYPETVNYFVDMNKQAKAGSCSPLNEEKRNLDAATLDAVDIEGCTALHYACRGAKYETITMLLTTYDAVSVSKRNAHGKLPIDLLFESSEGLDRDSVEYTDSVFRLLTVYPEALMNYNCNMKRPDAAQNGKKRKFEAV</sequence>